<dbReference type="GO" id="GO:0016787">
    <property type="term" value="F:hydrolase activity"/>
    <property type="evidence" value="ECO:0007669"/>
    <property type="project" value="UniProtKB-KW"/>
</dbReference>
<dbReference type="PANTHER" id="PTHR43674">
    <property type="entry name" value="NITRILASE C965.09-RELATED"/>
    <property type="match status" value="1"/>
</dbReference>
<evidence type="ECO:0000313" key="4">
    <source>
        <dbReference type="Proteomes" id="UP001595693"/>
    </source>
</evidence>
<protein>
    <submittedName>
        <fullName evidence="3">Carbon-nitrogen hydrolase family protein</fullName>
    </submittedName>
</protein>
<dbReference type="PROSITE" id="PS50263">
    <property type="entry name" value="CN_HYDROLASE"/>
    <property type="match status" value="1"/>
</dbReference>
<evidence type="ECO:0000259" key="2">
    <source>
        <dbReference type="PROSITE" id="PS50263"/>
    </source>
</evidence>
<dbReference type="InterPro" id="IPR003010">
    <property type="entry name" value="C-N_Hydrolase"/>
</dbReference>
<dbReference type="EMBL" id="JBHSAJ010000004">
    <property type="protein sequence ID" value="MFC3933604.1"/>
    <property type="molecule type" value="Genomic_DNA"/>
</dbReference>
<reference evidence="4" key="1">
    <citation type="journal article" date="2019" name="Int. J. Syst. Evol. Microbiol.">
        <title>The Global Catalogue of Microorganisms (GCM) 10K type strain sequencing project: providing services to taxonomists for standard genome sequencing and annotation.</title>
        <authorList>
            <consortium name="The Broad Institute Genomics Platform"/>
            <consortium name="The Broad Institute Genome Sequencing Center for Infectious Disease"/>
            <person name="Wu L."/>
            <person name="Ma J."/>
        </authorList>
    </citation>
    <scope>NUCLEOTIDE SEQUENCE [LARGE SCALE GENOMIC DNA]</scope>
    <source>
        <strain evidence="4">CCUG 2113</strain>
    </source>
</reference>
<dbReference type="Pfam" id="PF00795">
    <property type="entry name" value="CN_hydrolase"/>
    <property type="match status" value="1"/>
</dbReference>
<keyword evidence="4" id="KW-1185">Reference proteome</keyword>
<keyword evidence="1 3" id="KW-0378">Hydrolase</keyword>
<dbReference type="SUPFAM" id="SSF56317">
    <property type="entry name" value="Carbon-nitrogen hydrolase"/>
    <property type="match status" value="1"/>
</dbReference>
<dbReference type="CDD" id="cd07197">
    <property type="entry name" value="nitrilase"/>
    <property type="match status" value="1"/>
</dbReference>
<dbReference type="Proteomes" id="UP001595693">
    <property type="component" value="Unassembled WGS sequence"/>
</dbReference>
<feature type="domain" description="CN hydrolase" evidence="2">
    <location>
        <begin position="1"/>
        <end position="239"/>
    </location>
</feature>
<comment type="caution">
    <text evidence="3">The sequence shown here is derived from an EMBL/GenBank/DDBJ whole genome shotgun (WGS) entry which is preliminary data.</text>
</comment>
<dbReference type="PANTHER" id="PTHR43674:SF2">
    <property type="entry name" value="BETA-UREIDOPROPIONASE"/>
    <property type="match status" value="1"/>
</dbReference>
<dbReference type="InterPro" id="IPR036526">
    <property type="entry name" value="C-N_Hydrolase_sf"/>
</dbReference>
<organism evidence="3 4">
    <name type="scientific">Acidovorax facilis</name>
    <dbReference type="NCBI Taxonomy" id="12917"/>
    <lineage>
        <taxon>Bacteria</taxon>
        <taxon>Pseudomonadati</taxon>
        <taxon>Pseudomonadota</taxon>
        <taxon>Betaproteobacteria</taxon>
        <taxon>Burkholderiales</taxon>
        <taxon>Comamonadaceae</taxon>
        <taxon>Acidovorax</taxon>
    </lineage>
</organism>
<sequence length="263" mass="28286">MRATVCELRYQPHLLEAAWVALCAHTRSAQSELVLLPEFAFVEPVWESLPADPARWGAAVALSDAWAARLPELGADWVVGARPVTAGGQRLNEGFLWSAQTGYAPLRRKFHLPDEPGGWEAQWFERGDAAFPRFNAGPLAFGLNICTELWALDTYANYAALGGLQAILSPRATAAATTDKWLAVGTVAAVRTGAYSLSSNRADHAAGTYGGAGWVISPDGALLARTTTEQPFCTVDIDLNAATTAHGTYPRYVFAHHPPRTTP</sequence>
<gene>
    <name evidence="3" type="ORF">ACFOW3_03090</name>
</gene>
<dbReference type="RefSeq" id="WP_055395071.1">
    <property type="nucleotide sequence ID" value="NZ_JAMXAX010000063.1"/>
</dbReference>
<evidence type="ECO:0000256" key="1">
    <source>
        <dbReference type="ARBA" id="ARBA00022801"/>
    </source>
</evidence>
<accession>A0ABV8D4Y0</accession>
<proteinExistence type="predicted"/>
<dbReference type="Gene3D" id="3.60.110.10">
    <property type="entry name" value="Carbon-nitrogen hydrolase"/>
    <property type="match status" value="1"/>
</dbReference>
<dbReference type="InterPro" id="IPR050345">
    <property type="entry name" value="Aliph_Amidase/BUP"/>
</dbReference>
<name>A0ABV8D4Y0_9BURK</name>
<evidence type="ECO:0000313" key="3">
    <source>
        <dbReference type="EMBL" id="MFC3933604.1"/>
    </source>
</evidence>